<gene>
    <name evidence="1" type="ORF">FD754_000036</name>
</gene>
<sequence length="166" mass="18785">MKHRDRHLRDRHLRDRHLRVPWTAKSSNHGPWPVSGVLGRQDCQSHYSMQPTGPHGVASLPGRQAHLEFEEMLNWLAVCYLLPRLDAGASGTVSHPNSECPPSQVGEGIGQERVRRSEMHSKMCSRSASIISSTIKFKRDPRHIWQKAGLKETPHRLADLQDLPKG</sequence>
<protein>
    <submittedName>
        <fullName evidence="1">Uncharacterized protein</fullName>
    </submittedName>
</protein>
<evidence type="ECO:0000313" key="1">
    <source>
        <dbReference type="EMBL" id="KAB0355880.1"/>
    </source>
</evidence>
<dbReference type="AlphaFoldDB" id="A0A5N3W2E8"/>
<organism evidence="1 2">
    <name type="scientific">Muntiacus muntjak</name>
    <name type="common">Barking deer</name>
    <name type="synonym">Indian muntjac</name>
    <dbReference type="NCBI Taxonomy" id="9888"/>
    <lineage>
        <taxon>Eukaryota</taxon>
        <taxon>Metazoa</taxon>
        <taxon>Chordata</taxon>
        <taxon>Craniata</taxon>
        <taxon>Vertebrata</taxon>
        <taxon>Euteleostomi</taxon>
        <taxon>Mammalia</taxon>
        <taxon>Eutheria</taxon>
        <taxon>Laurasiatheria</taxon>
        <taxon>Artiodactyla</taxon>
        <taxon>Ruminantia</taxon>
        <taxon>Pecora</taxon>
        <taxon>Cervidae</taxon>
        <taxon>Muntiacinae</taxon>
        <taxon>Muntiacus</taxon>
    </lineage>
</organism>
<accession>A0A5N3W2E8</accession>
<name>A0A5N3W2E8_MUNMU</name>
<keyword evidence="2" id="KW-1185">Reference proteome</keyword>
<comment type="caution">
    <text evidence="1">The sequence shown here is derived from an EMBL/GenBank/DDBJ whole genome shotgun (WGS) entry which is preliminary data.</text>
</comment>
<dbReference type="EMBL" id="VCEA01000001">
    <property type="protein sequence ID" value="KAB0355880.1"/>
    <property type="molecule type" value="Genomic_DNA"/>
</dbReference>
<reference evidence="1 2" key="1">
    <citation type="submission" date="2019-06" db="EMBL/GenBank/DDBJ databases">
        <title>Discovery of a novel chromosome fission-fusion reversal in muntjac.</title>
        <authorList>
            <person name="Mudd A.B."/>
            <person name="Bredeson J.V."/>
            <person name="Baum R."/>
            <person name="Hockemeyer D."/>
            <person name="Rokhsar D.S."/>
        </authorList>
    </citation>
    <scope>NUCLEOTIDE SEQUENCE [LARGE SCALE GENOMIC DNA]</scope>
    <source>
        <strain evidence="1">UTSW_UCB_Mm</strain>
        <tissue evidence="1">Fibroblast cell line</tissue>
    </source>
</reference>
<dbReference type="Proteomes" id="UP000326458">
    <property type="component" value="Unassembled WGS sequence"/>
</dbReference>
<evidence type="ECO:0000313" key="2">
    <source>
        <dbReference type="Proteomes" id="UP000326458"/>
    </source>
</evidence>
<proteinExistence type="predicted"/>